<dbReference type="PANTHER" id="PTHR45870:SF2">
    <property type="entry name" value="TUBULIN MONOGLYCYLASE TTLL3"/>
    <property type="match status" value="1"/>
</dbReference>
<feature type="compositionally biased region" description="Polar residues" evidence="4">
    <location>
        <begin position="203"/>
        <end position="228"/>
    </location>
</feature>
<keyword evidence="3" id="KW-0067">ATP-binding</keyword>
<feature type="compositionally biased region" description="Polar residues" evidence="4">
    <location>
        <begin position="168"/>
        <end position="196"/>
    </location>
</feature>
<keyword evidence="1" id="KW-0436">Ligase</keyword>
<accession>A0A1B6H9N5</accession>
<feature type="region of interest" description="Disordered" evidence="4">
    <location>
        <begin position="346"/>
        <end position="366"/>
    </location>
</feature>
<evidence type="ECO:0000313" key="5">
    <source>
        <dbReference type="EMBL" id="JAS71309.1"/>
    </source>
</evidence>
<feature type="compositionally biased region" description="Polar residues" evidence="4">
    <location>
        <begin position="346"/>
        <end position="362"/>
    </location>
</feature>
<feature type="region of interest" description="Disordered" evidence="4">
    <location>
        <begin position="104"/>
        <end position="228"/>
    </location>
</feature>
<reference evidence="5" key="1">
    <citation type="submission" date="2015-11" db="EMBL/GenBank/DDBJ databases">
        <title>De novo transcriptome assembly of four potential Pierce s Disease insect vectors from Arizona vineyards.</title>
        <authorList>
            <person name="Tassone E.E."/>
        </authorList>
    </citation>
    <scope>NUCLEOTIDE SEQUENCE</scope>
</reference>
<dbReference type="GO" id="GO:0003341">
    <property type="term" value="P:cilium movement"/>
    <property type="evidence" value="ECO:0007669"/>
    <property type="project" value="TreeGrafter"/>
</dbReference>
<gene>
    <name evidence="5" type="ORF">g.22989</name>
</gene>
<dbReference type="PANTHER" id="PTHR45870">
    <property type="entry name" value="TUBULIN MONOGLYCYLASE TTLL3"/>
    <property type="match status" value="1"/>
</dbReference>
<dbReference type="AlphaFoldDB" id="A0A1B6H9N5"/>
<dbReference type="GO" id="GO:0070736">
    <property type="term" value="F:protein-glycine ligase activity, initiating"/>
    <property type="evidence" value="ECO:0007669"/>
    <property type="project" value="TreeGrafter"/>
</dbReference>
<feature type="non-terminal residue" evidence="5">
    <location>
        <position position="604"/>
    </location>
</feature>
<dbReference type="EMBL" id="GECU01036397">
    <property type="protein sequence ID" value="JAS71309.1"/>
    <property type="molecule type" value="Transcribed_RNA"/>
</dbReference>
<dbReference type="GO" id="GO:0005524">
    <property type="term" value="F:ATP binding"/>
    <property type="evidence" value="ECO:0007669"/>
    <property type="project" value="UniProtKB-KW"/>
</dbReference>
<keyword evidence="2" id="KW-0547">Nucleotide-binding</keyword>
<dbReference type="GO" id="GO:0005930">
    <property type="term" value="C:axoneme"/>
    <property type="evidence" value="ECO:0007669"/>
    <property type="project" value="TreeGrafter"/>
</dbReference>
<proteinExistence type="predicted"/>
<dbReference type="InterPro" id="IPR051437">
    <property type="entry name" value="TTLL_monoglycylase"/>
</dbReference>
<dbReference type="GO" id="GO:0015630">
    <property type="term" value="C:microtubule cytoskeleton"/>
    <property type="evidence" value="ECO:0007669"/>
    <property type="project" value="TreeGrafter"/>
</dbReference>
<dbReference type="GO" id="GO:0060271">
    <property type="term" value="P:cilium assembly"/>
    <property type="evidence" value="ECO:0007669"/>
    <property type="project" value="TreeGrafter"/>
</dbReference>
<feature type="non-terminal residue" evidence="5">
    <location>
        <position position="1"/>
    </location>
</feature>
<organism evidence="5">
    <name type="scientific">Homalodisca liturata</name>
    <dbReference type="NCBI Taxonomy" id="320908"/>
    <lineage>
        <taxon>Eukaryota</taxon>
        <taxon>Metazoa</taxon>
        <taxon>Ecdysozoa</taxon>
        <taxon>Arthropoda</taxon>
        <taxon>Hexapoda</taxon>
        <taxon>Insecta</taxon>
        <taxon>Pterygota</taxon>
        <taxon>Neoptera</taxon>
        <taxon>Paraneoptera</taxon>
        <taxon>Hemiptera</taxon>
        <taxon>Auchenorrhyncha</taxon>
        <taxon>Membracoidea</taxon>
        <taxon>Cicadellidae</taxon>
        <taxon>Cicadellinae</taxon>
        <taxon>Proconiini</taxon>
        <taxon>Homalodisca</taxon>
    </lineage>
</organism>
<evidence type="ECO:0000256" key="3">
    <source>
        <dbReference type="ARBA" id="ARBA00022840"/>
    </source>
</evidence>
<sequence length="604" mass="69003">LPWHNQQVCFSSRRSKLQVSHVYLIMFSFEDVFTSRKRKFDGITSKDEHSEITVTPKIPKLTLFDSPKEATSDFRIRCGVQEYNVKRRQDVFLVQACSTKSKELQNKNSSYLPSKPFKTEEEKSKMRDSKPKYNTQKKSSMSAENQNSLTVSSCKKTKTNPVARKESTVNTSSPNRTKSPETPSVSNNTRSCLVKQNSDENKQSLITTNKTMNKRPANSSSNERNTSLFPPVKVVKTIKSTLHAECAGLRTIENKSKEFKNALSQLKIETTQSSTQVKHDCPTTLNLSKSVKSVPKGTSDIKRVKSKIKEHPNLKKIGKEILSTISQGIKRNHSNVHKNCTALSNTKSNAKTSVPSSNTSKTVVKEDHNSIVKRREFLASVNQAIRLQKVFMIGNQGKVAKTYIPVSNALKSRGWIDKYATEVSLEEEKFYSKMSELTTRRLQECDINFVWVVNSIDFGTLKENTIVSRFPKNTHFTTKVGLCGFLEQFYWFYEQDVSRTLAPRTLKITTAEDIDYFYREFGLSACVSLLKIVVEQADTRAKADRFFKFGEVPTNIVDFANDQCIEYIHYRQHNDIDRLKDSPPTPKEWTDFLKWFYKIVHEGG</sequence>
<feature type="compositionally biased region" description="Polar residues" evidence="4">
    <location>
        <begin position="132"/>
        <end position="154"/>
    </location>
</feature>
<feature type="compositionally biased region" description="Basic and acidic residues" evidence="4">
    <location>
        <begin position="117"/>
        <end position="131"/>
    </location>
</feature>
<protein>
    <submittedName>
        <fullName evidence="5">Uncharacterized protein</fullName>
    </submittedName>
</protein>
<evidence type="ECO:0000256" key="1">
    <source>
        <dbReference type="ARBA" id="ARBA00022598"/>
    </source>
</evidence>
<evidence type="ECO:0000256" key="2">
    <source>
        <dbReference type="ARBA" id="ARBA00022741"/>
    </source>
</evidence>
<name>A0A1B6H9N5_9HEMI</name>
<evidence type="ECO:0000256" key="4">
    <source>
        <dbReference type="SAM" id="MobiDB-lite"/>
    </source>
</evidence>